<dbReference type="Proteomes" id="UP001497680">
    <property type="component" value="Unassembled WGS sequence"/>
</dbReference>
<organism evidence="1 2">
    <name type="scientific">Hypoxylon rubiginosum</name>
    <dbReference type="NCBI Taxonomy" id="110542"/>
    <lineage>
        <taxon>Eukaryota</taxon>
        <taxon>Fungi</taxon>
        <taxon>Dikarya</taxon>
        <taxon>Ascomycota</taxon>
        <taxon>Pezizomycotina</taxon>
        <taxon>Sordariomycetes</taxon>
        <taxon>Xylariomycetidae</taxon>
        <taxon>Xylariales</taxon>
        <taxon>Hypoxylaceae</taxon>
        <taxon>Hypoxylon</taxon>
    </lineage>
</organism>
<sequence>MVKSQLRLLRTLSSRTPLFHQRPWLRTMSSANSQDQNAQDNASSPKVPLPLPEPGQADDTTQIPVGGDGVKLDHLGPLVVNEDGTMSRIANWTEMAEIERQNTLRILGKRNKLRLEALKAKAQAQKGE</sequence>
<comment type="caution">
    <text evidence="1">The sequence shown here is derived from an EMBL/GenBank/DDBJ whole genome shotgun (WGS) entry which is preliminary data.</text>
</comment>
<reference evidence="1 2" key="1">
    <citation type="journal article" date="2022" name="New Phytol.">
        <title>Ecological generalism drives hyperdiversity of secondary metabolite gene clusters in xylarialean endophytes.</title>
        <authorList>
            <person name="Franco M.E.E."/>
            <person name="Wisecaver J.H."/>
            <person name="Arnold A.E."/>
            <person name="Ju Y.M."/>
            <person name="Slot J.C."/>
            <person name="Ahrendt S."/>
            <person name="Moore L.P."/>
            <person name="Eastman K.E."/>
            <person name="Scott K."/>
            <person name="Konkel Z."/>
            <person name="Mondo S.J."/>
            <person name="Kuo A."/>
            <person name="Hayes R.D."/>
            <person name="Haridas S."/>
            <person name="Andreopoulos B."/>
            <person name="Riley R."/>
            <person name="LaButti K."/>
            <person name="Pangilinan J."/>
            <person name="Lipzen A."/>
            <person name="Amirebrahimi M."/>
            <person name="Yan J."/>
            <person name="Adam C."/>
            <person name="Keymanesh K."/>
            <person name="Ng V."/>
            <person name="Louie K."/>
            <person name="Northen T."/>
            <person name="Drula E."/>
            <person name="Henrissat B."/>
            <person name="Hsieh H.M."/>
            <person name="Youens-Clark K."/>
            <person name="Lutzoni F."/>
            <person name="Miadlikowska J."/>
            <person name="Eastwood D.C."/>
            <person name="Hamelin R.C."/>
            <person name="Grigoriev I.V."/>
            <person name="U'Ren J.M."/>
        </authorList>
    </citation>
    <scope>NUCLEOTIDE SEQUENCE [LARGE SCALE GENOMIC DNA]</scope>
    <source>
        <strain evidence="1 2">ER1909</strain>
    </source>
</reference>
<proteinExistence type="predicted"/>
<name>A0ACC0CUN3_9PEZI</name>
<evidence type="ECO:0000313" key="1">
    <source>
        <dbReference type="EMBL" id="KAI6084208.1"/>
    </source>
</evidence>
<accession>A0ACC0CUN3</accession>
<dbReference type="EMBL" id="MU394340">
    <property type="protein sequence ID" value="KAI6084208.1"/>
    <property type="molecule type" value="Genomic_DNA"/>
</dbReference>
<keyword evidence="2" id="KW-1185">Reference proteome</keyword>
<protein>
    <submittedName>
        <fullName evidence="1">Uncharacterized protein</fullName>
    </submittedName>
</protein>
<evidence type="ECO:0000313" key="2">
    <source>
        <dbReference type="Proteomes" id="UP001497680"/>
    </source>
</evidence>
<gene>
    <name evidence="1" type="ORF">F4821DRAFT_243202</name>
</gene>